<dbReference type="Proteomes" id="UP001374535">
    <property type="component" value="Chromosome 2"/>
</dbReference>
<sequence>MFWVIGAVLVCGDPLIRYVERTRFQHTEDFSVDLFELGSMTRGFDGICAVEGVVGEGHVEEITADDLAEGVQTGFLVVEAGAIHLIVVDCDSHNVSAGVGCDGAHWPAHAAAHVQDSVSWAGLDEIHCHLLVEARGFMVGLAGDRGGEMEGLTPSPLIDVGH</sequence>
<evidence type="ECO:0000313" key="2">
    <source>
        <dbReference type="Proteomes" id="UP001374535"/>
    </source>
</evidence>
<reference evidence="1 2" key="1">
    <citation type="journal article" date="2023" name="Life. Sci Alliance">
        <title>Evolutionary insights into 3D genome organization and epigenetic landscape of Vigna mungo.</title>
        <authorList>
            <person name="Junaid A."/>
            <person name="Singh B."/>
            <person name="Bhatia S."/>
        </authorList>
    </citation>
    <scope>NUCLEOTIDE SEQUENCE [LARGE SCALE GENOMIC DNA]</scope>
    <source>
        <strain evidence="1">Urdbean</strain>
    </source>
</reference>
<dbReference type="AlphaFoldDB" id="A0AAQ3P0X7"/>
<dbReference type="EMBL" id="CP144699">
    <property type="protein sequence ID" value="WVZ19595.1"/>
    <property type="molecule type" value="Genomic_DNA"/>
</dbReference>
<evidence type="ECO:0000313" key="1">
    <source>
        <dbReference type="EMBL" id="WVZ19595.1"/>
    </source>
</evidence>
<protein>
    <submittedName>
        <fullName evidence="1">Uncharacterized protein</fullName>
    </submittedName>
</protein>
<name>A0AAQ3P0X7_VIGMU</name>
<organism evidence="1 2">
    <name type="scientific">Vigna mungo</name>
    <name type="common">Black gram</name>
    <name type="synonym">Phaseolus mungo</name>
    <dbReference type="NCBI Taxonomy" id="3915"/>
    <lineage>
        <taxon>Eukaryota</taxon>
        <taxon>Viridiplantae</taxon>
        <taxon>Streptophyta</taxon>
        <taxon>Embryophyta</taxon>
        <taxon>Tracheophyta</taxon>
        <taxon>Spermatophyta</taxon>
        <taxon>Magnoliopsida</taxon>
        <taxon>eudicotyledons</taxon>
        <taxon>Gunneridae</taxon>
        <taxon>Pentapetalae</taxon>
        <taxon>rosids</taxon>
        <taxon>fabids</taxon>
        <taxon>Fabales</taxon>
        <taxon>Fabaceae</taxon>
        <taxon>Papilionoideae</taxon>
        <taxon>50 kb inversion clade</taxon>
        <taxon>NPAAA clade</taxon>
        <taxon>indigoferoid/millettioid clade</taxon>
        <taxon>Phaseoleae</taxon>
        <taxon>Vigna</taxon>
    </lineage>
</organism>
<proteinExistence type="predicted"/>
<keyword evidence="2" id="KW-1185">Reference proteome</keyword>
<accession>A0AAQ3P0X7</accession>
<gene>
    <name evidence="1" type="ORF">V8G54_006917</name>
</gene>